<evidence type="ECO:0000313" key="1">
    <source>
        <dbReference type="EMBL" id="KAL3272835.1"/>
    </source>
</evidence>
<dbReference type="AlphaFoldDB" id="A0ABD2N238"/>
<dbReference type="Proteomes" id="UP001516400">
    <property type="component" value="Unassembled WGS sequence"/>
</dbReference>
<comment type="caution">
    <text evidence="1">The sequence shown here is derived from an EMBL/GenBank/DDBJ whole genome shotgun (WGS) entry which is preliminary data.</text>
</comment>
<protein>
    <submittedName>
        <fullName evidence="1">Uncharacterized protein</fullName>
    </submittedName>
</protein>
<keyword evidence="2" id="KW-1185">Reference proteome</keyword>
<organism evidence="1 2">
    <name type="scientific">Cryptolaemus montrouzieri</name>
    <dbReference type="NCBI Taxonomy" id="559131"/>
    <lineage>
        <taxon>Eukaryota</taxon>
        <taxon>Metazoa</taxon>
        <taxon>Ecdysozoa</taxon>
        <taxon>Arthropoda</taxon>
        <taxon>Hexapoda</taxon>
        <taxon>Insecta</taxon>
        <taxon>Pterygota</taxon>
        <taxon>Neoptera</taxon>
        <taxon>Endopterygota</taxon>
        <taxon>Coleoptera</taxon>
        <taxon>Polyphaga</taxon>
        <taxon>Cucujiformia</taxon>
        <taxon>Coccinelloidea</taxon>
        <taxon>Coccinellidae</taxon>
        <taxon>Scymninae</taxon>
        <taxon>Scymnini</taxon>
        <taxon>Cryptolaemus</taxon>
    </lineage>
</organism>
<reference evidence="1 2" key="1">
    <citation type="journal article" date="2021" name="BMC Biol.">
        <title>Horizontally acquired antibacterial genes associated with adaptive radiation of ladybird beetles.</title>
        <authorList>
            <person name="Li H.S."/>
            <person name="Tang X.F."/>
            <person name="Huang Y.H."/>
            <person name="Xu Z.Y."/>
            <person name="Chen M.L."/>
            <person name="Du X.Y."/>
            <person name="Qiu B.Y."/>
            <person name="Chen P.T."/>
            <person name="Zhang W."/>
            <person name="Slipinski A."/>
            <person name="Escalona H.E."/>
            <person name="Waterhouse R.M."/>
            <person name="Zwick A."/>
            <person name="Pang H."/>
        </authorList>
    </citation>
    <scope>NUCLEOTIDE SEQUENCE [LARGE SCALE GENOMIC DNA]</scope>
    <source>
        <strain evidence="1">SYSU2018</strain>
    </source>
</reference>
<evidence type="ECO:0000313" key="2">
    <source>
        <dbReference type="Proteomes" id="UP001516400"/>
    </source>
</evidence>
<gene>
    <name evidence="1" type="ORF">HHI36_014295</name>
</gene>
<accession>A0ABD2N238</accession>
<dbReference type="EMBL" id="JABFTP020000062">
    <property type="protein sequence ID" value="KAL3272835.1"/>
    <property type="molecule type" value="Genomic_DNA"/>
</dbReference>
<sequence length="132" mass="14665">MWSICCEIQGTATKSDKCALQGDSFDVGNEYNTFLTELIPELLKSLDDLPFPYDGVNNRKFMFLGPVTANEVVDIISKIETKFSSGDDEVPTGIIEFCGNGNKDILSYTINCSFECGIFSRPVRTSGYRTTF</sequence>
<name>A0ABD2N238_9CUCU</name>
<proteinExistence type="predicted"/>